<evidence type="ECO:0000313" key="1">
    <source>
        <dbReference type="EMBL" id="KKT52027.1"/>
    </source>
</evidence>
<protein>
    <recommendedName>
        <fullName evidence="3">CN hydrolase domain-containing protein</fullName>
    </recommendedName>
</protein>
<dbReference type="InterPro" id="IPR036526">
    <property type="entry name" value="C-N_Hydrolase_sf"/>
</dbReference>
<name>A0A0G1K6S3_9BACT</name>
<evidence type="ECO:0008006" key="3">
    <source>
        <dbReference type="Google" id="ProtNLM"/>
    </source>
</evidence>
<dbReference type="AlphaFoldDB" id="A0A0G1K6S3"/>
<dbReference type="Gene3D" id="3.60.110.10">
    <property type="entry name" value="Carbon-nitrogen hydrolase"/>
    <property type="match status" value="1"/>
</dbReference>
<dbReference type="Proteomes" id="UP000034006">
    <property type="component" value="Unassembled WGS sequence"/>
</dbReference>
<evidence type="ECO:0000313" key="2">
    <source>
        <dbReference type="Proteomes" id="UP000034006"/>
    </source>
</evidence>
<accession>A0A0G1K6S3</accession>
<reference evidence="1 2" key="1">
    <citation type="journal article" date="2015" name="Nature">
        <title>rRNA introns, odd ribosomes, and small enigmatic genomes across a large radiation of phyla.</title>
        <authorList>
            <person name="Brown C.T."/>
            <person name="Hug L.A."/>
            <person name="Thomas B.C."/>
            <person name="Sharon I."/>
            <person name="Castelle C.J."/>
            <person name="Singh A."/>
            <person name="Wilkins M.J."/>
            <person name="Williams K.H."/>
            <person name="Banfield J.F."/>
        </authorList>
    </citation>
    <scope>NUCLEOTIDE SEQUENCE [LARGE SCALE GENOMIC DNA]</scope>
</reference>
<dbReference type="EMBL" id="LCIH01000005">
    <property type="protein sequence ID" value="KKT52027.1"/>
    <property type="molecule type" value="Genomic_DNA"/>
</dbReference>
<organism evidence="1 2">
    <name type="scientific">Candidatus Collierbacteria bacterium GW2011_GWB2_44_22</name>
    <dbReference type="NCBI Taxonomy" id="1618387"/>
    <lineage>
        <taxon>Bacteria</taxon>
        <taxon>Candidatus Collieribacteriota</taxon>
    </lineage>
</organism>
<dbReference type="SUPFAM" id="SSF56317">
    <property type="entry name" value="Carbon-nitrogen hydrolase"/>
    <property type="match status" value="1"/>
</dbReference>
<comment type="caution">
    <text evidence="1">The sequence shown here is derived from an EMBL/GenBank/DDBJ whole genome shotgun (WGS) entry which is preliminary data.</text>
</comment>
<proteinExistence type="predicted"/>
<gene>
    <name evidence="1" type="ORF">UW44_C0005G0069</name>
</gene>
<sequence length="247" mass="27751">MSTYPTERLTPLSLQETYFRESGVHRYSLADGTNIVGVSADTWRDITIAGMVFNDLINNQDLINDRLSELLEFSRTRAKTLFVIGTPLFVHSDRPRNSVLLIKNGEIVDATNKRSGATLEENFCFDLVAEEAPLLLPGTNTAVLICADLPTAVLYTDQDKSFLDRTLELSNRRHLMGKNVQLLPASATSLLVIACWSIGGSWIQEGQADEYYRMQLRNIVWRLTVATSIKEVVVVDRVPMSLTEKQR</sequence>